<dbReference type="HOGENOM" id="CLU_020027_14_3_0"/>
<gene>
    <name evidence="5" type="ordered locus">Plabr_4031</name>
</gene>
<protein>
    <submittedName>
        <fullName evidence="5">Beta-lactamase</fullName>
    </submittedName>
</protein>
<sequence>MRSIRGVLLIVCIASTAVVCDLTSTSVAEESRNSTTALSEQVQQLRSERHLVALAAMVLLDGEIVESAATGKRQIGKDAAVEINDRWHLGSITKSITATMIARLIEDGKLDWDDTVADHFPDDPIHERWKNVTLHQLLTHTAGAPANFSLQTRMIDPAAGKETVEARKTAALEVLTSEPEYTPSEKYRYSNAGYAIAGAMAEQATGKTFNELVEQEVFAPLELTRTGFGPPQLSQQTVDQPTGHRTHAGLKVSVGDKADNTSIMAPGGGIHMPLESLCRFADAHLQGERDSHPLLTTESWRKLHTPELNNYACGWVKKDPSWKIPHTLFWHNGSNTMWYALVVFIPEKNMVIAVTTNDGDIKNSEAAAWEIVNARAAAYANERDFENRKSLPTQAFPKNAPFSAVRWKGKVPEVQVDGNWYTLLAIDGVESSDIIAFSQKHHGDKWQKRFSEDLFELMVRMGKEPGKTVSLTVRKPDASTTETLKDIPMTEQNRRLVRKANSR</sequence>
<comment type="subcellular location">
    <subcellularLocation>
        <location evidence="1">Membrane</location>
    </subcellularLocation>
</comment>
<dbReference type="SUPFAM" id="SSF56601">
    <property type="entry name" value="beta-lactamase/transpeptidase-like"/>
    <property type="match status" value="1"/>
</dbReference>
<name>F0SGK3_RUBBR</name>
<dbReference type="EMBL" id="CP002546">
    <property type="protein sequence ID" value="ADY61608.1"/>
    <property type="molecule type" value="Genomic_DNA"/>
</dbReference>
<dbReference type="eggNOG" id="COG1680">
    <property type="taxonomic scope" value="Bacteria"/>
</dbReference>
<dbReference type="STRING" id="756272.Plabr_4031"/>
<keyword evidence="2" id="KW-0472">Membrane</keyword>
<evidence type="ECO:0000256" key="3">
    <source>
        <dbReference type="SAM" id="SignalP"/>
    </source>
</evidence>
<dbReference type="AlphaFoldDB" id="F0SGK3"/>
<dbReference type="GO" id="GO:0016020">
    <property type="term" value="C:membrane"/>
    <property type="evidence" value="ECO:0007669"/>
    <property type="project" value="UniProtKB-SubCell"/>
</dbReference>
<dbReference type="PANTHER" id="PTHR46825">
    <property type="entry name" value="D-ALANYL-D-ALANINE-CARBOXYPEPTIDASE/ENDOPEPTIDASE AMPH"/>
    <property type="match status" value="1"/>
</dbReference>
<dbReference type="Gene3D" id="3.40.710.10">
    <property type="entry name" value="DD-peptidase/beta-lactamase superfamily"/>
    <property type="match status" value="1"/>
</dbReference>
<dbReference type="InterPro" id="IPR001466">
    <property type="entry name" value="Beta-lactam-related"/>
</dbReference>
<organism evidence="5 6">
    <name type="scientific">Rubinisphaera brasiliensis (strain ATCC 49424 / DSM 5305 / JCM 21570 / IAM 15109 / NBRC 103401 / IFAM 1448)</name>
    <name type="common">Planctomyces brasiliensis</name>
    <dbReference type="NCBI Taxonomy" id="756272"/>
    <lineage>
        <taxon>Bacteria</taxon>
        <taxon>Pseudomonadati</taxon>
        <taxon>Planctomycetota</taxon>
        <taxon>Planctomycetia</taxon>
        <taxon>Planctomycetales</taxon>
        <taxon>Planctomycetaceae</taxon>
        <taxon>Rubinisphaera</taxon>
    </lineage>
</organism>
<evidence type="ECO:0000256" key="1">
    <source>
        <dbReference type="ARBA" id="ARBA00004370"/>
    </source>
</evidence>
<evidence type="ECO:0000313" key="6">
    <source>
        <dbReference type="Proteomes" id="UP000006860"/>
    </source>
</evidence>
<dbReference type="InterPro" id="IPR050491">
    <property type="entry name" value="AmpC-like"/>
</dbReference>
<keyword evidence="3" id="KW-0732">Signal</keyword>
<dbReference type="InterPro" id="IPR012338">
    <property type="entry name" value="Beta-lactam/transpept-like"/>
</dbReference>
<dbReference type="RefSeq" id="WP_013630325.1">
    <property type="nucleotide sequence ID" value="NC_015174.1"/>
</dbReference>
<dbReference type="Proteomes" id="UP000006860">
    <property type="component" value="Chromosome"/>
</dbReference>
<dbReference type="Pfam" id="PF00144">
    <property type="entry name" value="Beta-lactamase"/>
    <property type="match status" value="1"/>
</dbReference>
<feature type="chain" id="PRO_5003260332" evidence="3">
    <location>
        <begin position="20"/>
        <end position="503"/>
    </location>
</feature>
<accession>F0SGK3</accession>
<evidence type="ECO:0000259" key="4">
    <source>
        <dbReference type="Pfam" id="PF00144"/>
    </source>
</evidence>
<dbReference type="PANTHER" id="PTHR46825:SF11">
    <property type="entry name" value="PENICILLIN-BINDING PROTEIN 4"/>
    <property type="match status" value="1"/>
</dbReference>
<reference evidence="6" key="1">
    <citation type="submission" date="2011-02" db="EMBL/GenBank/DDBJ databases">
        <title>The complete genome of Planctomyces brasiliensis DSM 5305.</title>
        <authorList>
            <person name="Lucas S."/>
            <person name="Copeland A."/>
            <person name="Lapidus A."/>
            <person name="Bruce D."/>
            <person name="Goodwin L."/>
            <person name="Pitluck S."/>
            <person name="Kyrpides N."/>
            <person name="Mavromatis K."/>
            <person name="Pagani I."/>
            <person name="Ivanova N."/>
            <person name="Ovchinnikova G."/>
            <person name="Lu M."/>
            <person name="Detter J.C."/>
            <person name="Han C."/>
            <person name="Land M."/>
            <person name="Hauser L."/>
            <person name="Markowitz V."/>
            <person name="Cheng J.-F."/>
            <person name="Hugenholtz P."/>
            <person name="Woyke T."/>
            <person name="Wu D."/>
            <person name="Tindall B."/>
            <person name="Pomrenke H.G."/>
            <person name="Brambilla E."/>
            <person name="Klenk H.-P."/>
            <person name="Eisen J.A."/>
        </authorList>
    </citation>
    <scope>NUCLEOTIDE SEQUENCE [LARGE SCALE GENOMIC DNA]</scope>
    <source>
        <strain evidence="6">ATCC 49424 / DSM 5305 / JCM 21570 / NBRC 103401 / IFAM 1448</strain>
    </source>
</reference>
<dbReference type="KEGG" id="pbs:Plabr_4031"/>
<feature type="domain" description="Beta-lactamase-related" evidence="4">
    <location>
        <begin position="41"/>
        <end position="369"/>
    </location>
</feature>
<keyword evidence="6" id="KW-1185">Reference proteome</keyword>
<proteinExistence type="predicted"/>
<evidence type="ECO:0000313" key="5">
    <source>
        <dbReference type="EMBL" id="ADY61608.1"/>
    </source>
</evidence>
<feature type="signal peptide" evidence="3">
    <location>
        <begin position="1"/>
        <end position="19"/>
    </location>
</feature>
<evidence type="ECO:0000256" key="2">
    <source>
        <dbReference type="ARBA" id="ARBA00023136"/>
    </source>
</evidence>